<evidence type="ECO:0000313" key="3">
    <source>
        <dbReference type="EMBL" id="NYF98601.1"/>
    </source>
</evidence>
<dbReference type="RefSeq" id="WP_185991390.1">
    <property type="nucleotide sequence ID" value="NZ_JACCAE010000001.1"/>
</dbReference>
<evidence type="ECO:0000313" key="4">
    <source>
        <dbReference type="Proteomes" id="UP000554054"/>
    </source>
</evidence>
<name>A0A852VYM7_9MICO</name>
<gene>
    <name evidence="3" type="ORF">BJY20_001993</name>
</gene>
<keyword evidence="4" id="KW-1185">Reference proteome</keyword>
<protein>
    <recommendedName>
        <fullName evidence="5">DUF3558 domain-containing protein</fullName>
    </recommendedName>
</protein>
<dbReference type="PROSITE" id="PS51257">
    <property type="entry name" value="PROKAR_LIPOPROTEIN"/>
    <property type="match status" value="1"/>
</dbReference>
<reference evidence="3 4" key="1">
    <citation type="submission" date="2020-07" db="EMBL/GenBank/DDBJ databases">
        <title>Sequencing the genomes of 1000 actinobacteria strains.</title>
        <authorList>
            <person name="Klenk H.-P."/>
        </authorList>
    </citation>
    <scope>NUCLEOTIDE SEQUENCE [LARGE SCALE GENOMIC DNA]</scope>
    <source>
        <strain evidence="3 4">DSM 26154</strain>
    </source>
</reference>
<sequence>MPRPRRTAALASALLAATAMTVAACGGGANGDPSSTSGASSSSASTSSSTSPSETSTSPTESPTPDPYAINCKLVTQRVVDQWTGDGQPSHVEATEDGCRVVSSDAKGALIIAWRYLDVRSDSGDQGEVREVSKNSRAVEIEEGLTAVRSESDVDPTRKTRLYVTFDNGRTLYAEATATLDRPRTMPELEDMTATVVKAYADQPPLPSPPVEPETSSTSS</sequence>
<feature type="chain" id="PRO_5032975858" description="DUF3558 domain-containing protein" evidence="2">
    <location>
        <begin position="25"/>
        <end position="220"/>
    </location>
</feature>
<feature type="region of interest" description="Disordered" evidence="1">
    <location>
        <begin position="24"/>
        <end position="68"/>
    </location>
</feature>
<comment type="caution">
    <text evidence="3">The sequence shown here is derived from an EMBL/GenBank/DDBJ whole genome shotgun (WGS) entry which is preliminary data.</text>
</comment>
<feature type="signal peptide" evidence="2">
    <location>
        <begin position="1"/>
        <end position="24"/>
    </location>
</feature>
<evidence type="ECO:0000256" key="2">
    <source>
        <dbReference type="SAM" id="SignalP"/>
    </source>
</evidence>
<feature type="region of interest" description="Disordered" evidence="1">
    <location>
        <begin position="200"/>
        <end position="220"/>
    </location>
</feature>
<proteinExistence type="predicted"/>
<organism evidence="3 4">
    <name type="scientific">Janibacter cremeus</name>
    <dbReference type="NCBI Taxonomy" id="1285192"/>
    <lineage>
        <taxon>Bacteria</taxon>
        <taxon>Bacillati</taxon>
        <taxon>Actinomycetota</taxon>
        <taxon>Actinomycetes</taxon>
        <taxon>Micrococcales</taxon>
        <taxon>Intrasporangiaceae</taxon>
        <taxon>Janibacter</taxon>
    </lineage>
</organism>
<feature type="compositionally biased region" description="Low complexity" evidence="1">
    <location>
        <begin position="31"/>
        <end position="63"/>
    </location>
</feature>
<evidence type="ECO:0000256" key="1">
    <source>
        <dbReference type="SAM" id="MobiDB-lite"/>
    </source>
</evidence>
<keyword evidence="2" id="KW-0732">Signal</keyword>
<accession>A0A852VYM7</accession>
<evidence type="ECO:0008006" key="5">
    <source>
        <dbReference type="Google" id="ProtNLM"/>
    </source>
</evidence>
<dbReference type="Proteomes" id="UP000554054">
    <property type="component" value="Unassembled WGS sequence"/>
</dbReference>
<dbReference type="AlphaFoldDB" id="A0A852VYM7"/>
<dbReference type="EMBL" id="JACCAE010000001">
    <property type="protein sequence ID" value="NYF98601.1"/>
    <property type="molecule type" value="Genomic_DNA"/>
</dbReference>